<sequence length="300" mass="34814">MTLNLASMELDLQTRQAVTYKYSSCDSDYYRIGVAMDNLESKFIQDLSRLKVSLSFQEIVLEGTGKSVRRLKQSLINADHVKSDSMRIAGGKNWLIINSKYSEKFEPFRLIEENQSSPPFFQLLVVEMFSNLKKFIPKLSRLIMGCNWKIVIAHFFIPEKQLKRVFSVVKNILNVELANCRFVLTSSANFSKCFTRCAIQELRFRECGSESNNLWEPYSEQFEYLARGISTPDLIQSLKRIQIEASNLSKQYFMDIMQTYGFNHVELIWDSSIVKGLDNICDPIKAQEWFESDESDDNLF</sequence>
<name>A0AAD1XP49_EUPCR</name>
<dbReference type="AlphaFoldDB" id="A0AAD1XP49"/>
<protein>
    <submittedName>
        <fullName evidence="1">Uncharacterized protein</fullName>
    </submittedName>
</protein>
<reference evidence="1" key="1">
    <citation type="submission" date="2023-07" db="EMBL/GenBank/DDBJ databases">
        <authorList>
            <consortium name="AG Swart"/>
            <person name="Singh M."/>
            <person name="Singh A."/>
            <person name="Seah K."/>
            <person name="Emmerich C."/>
        </authorList>
    </citation>
    <scope>NUCLEOTIDE SEQUENCE</scope>
    <source>
        <strain evidence="1">DP1</strain>
    </source>
</reference>
<comment type="caution">
    <text evidence="1">The sequence shown here is derived from an EMBL/GenBank/DDBJ whole genome shotgun (WGS) entry which is preliminary data.</text>
</comment>
<keyword evidence="2" id="KW-1185">Reference proteome</keyword>
<accession>A0AAD1XP49</accession>
<evidence type="ECO:0000313" key="1">
    <source>
        <dbReference type="EMBL" id="CAI2376320.1"/>
    </source>
</evidence>
<dbReference type="Proteomes" id="UP001295684">
    <property type="component" value="Unassembled WGS sequence"/>
</dbReference>
<organism evidence="1 2">
    <name type="scientific">Euplotes crassus</name>
    <dbReference type="NCBI Taxonomy" id="5936"/>
    <lineage>
        <taxon>Eukaryota</taxon>
        <taxon>Sar</taxon>
        <taxon>Alveolata</taxon>
        <taxon>Ciliophora</taxon>
        <taxon>Intramacronucleata</taxon>
        <taxon>Spirotrichea</taxon>
        <taxon>Hypotrichia</taxon>
        <taxon>Euplotida</taxon>
        <taxon>Euplotidae</taxon>
        <taxon>Moneuplotes</taxon>
    </lineage>
</organism>
<evidence type="ECO:0000313" key="2">
    <source>
        <dbReference type="Proteomes" id="UP001295684"/>
    </source>
</evidence>
<dbReference type="EMBL" id="CAMPGE010017873">
    <property type="protein sequence ID" value="CAI2376320.1"/>
    <property type="molecule type" value="Genomic_DNA"/>
</dbReference>
<proteinExistence type="predicted"/>
<gene>
    <name evidence="1" type="ORF">ECRASSUSDP1_LOCUS17689</name>
</gene>